<dbReference type="InterPro" id="IPR002847">
    <property type="entry name" value="F420-0_gamma-glut_ligase-dom"/>
</dbReference>
<dbReference type="InterPro" id="IPR023661">
    <property type="entry name" value="FbiB"/>
</dbReference>
<evidence type="ECO:0000256" key="2">
    <source>
        <dbReference type="ARBA" id="ARBA00022723"/>
    </source>
</evidence>
<dbReference type="GO" id="GO:0052618">
    <property type="term" value="F:coenzyme F420-0:L-glutamate ligase activity"/>
    <property type="evidence" value="ECO:0007669"/>
    <property type="project" value="TreeGrafter"/>
</dbReference>
<evidence type="ECO:0000259" key="12">
    <source>
        <dbReference type="Pfam" id="PF01996"/>
    </source>
</evidence>
<dbReference type="GO" id="GO:0005525">
    <property type="term" value="F:GTP binding"/>
    <property type="evidence" value="ECO:0007669"/>
    <property type="project" value="UniProtKB-KW"/>
</dbReference>
<evidence type="ECO:0000256" key="9">
    <source>
        <dbReference type="ARBA" id="ARBA00023268"/>
    </source>
</evidence>
<evidence type="ECO:0000313" key="13">
    <source>
        <dbReference type="EMBL" id="SHN35508.1"/>
    </source>
</evidence>
<feature type="region of interest" description="Disordered" evidence="10">
    <location>
        <begin position="459"/>
        <end position="478"/>
    </location>
</feature>
<reference evidence="13 14" key="1">
    <citation type="submission" date="2016-11" db="EMBL/GenBank/DDBJ databases">
        <authorList>
            <person name="Jaros S."/>
            <person name="Januszkiewicz K."/>
            <person name="Wedrychowicz H."/>
        </authorList>
    </citation>
    <scope>NUCLEOTIDE SEQUENCE [LARGE SCALE GENOMIC DNA]</scope>
    <source>
        <strain evidence="13 14">DSM 46144</strain>
    </source>
</reference>
<dbReference type="InterPro" id="IPR000415">
    <property type="entry name" value="Nitroreductase-like"/>
</dbReference>
<keyword evidence="14" id="KW-1185">Reference proteome</keyword>
<evidence type="ECO:0000256" key="10">
    <source>
        <dbReference type="SAM" id="MobiDB-lite"/>
    </source>
</evidence>
<name>A0A1M7QUE5_9ACTN</name>
<keyword evidence="3" id="KW-0547">Nucleotide-binding</keyword>
<keyword evidence="9" id="KW-0511">Multifunctional enzyme</keyword>
<feature type="domain" description="Coenzyme F420:L-glutamate ligase-like" evidence="12">
    <location>
        <begin position="48"/>
        <end position="244"/>
    </location>
</feature>
<evidence type="ECO:0000256" key="5">
    <source>
        <dbReference type="ARBA" id="ARBA00022958"/>
    </source>
</evidence>
<protein>
    <submittedName>
        <fullName evidence="13">Coenzyme F420-0 gamma-glutamyl ligase</fullName>
    </submittedName>
</protein>
<feature type="region of interest" description="Disordered" evidence="10">
    <location>
        <begin position="1"/>
        <end position="33"/>
    </location>
</feature>
<dbReference type="EMBL" id="FRCS01000005">
    <property type="protein sequence ID" value="SHN35508.1"/>
    <property type="molecule type" value="Genomic_DNA"/>
</dbReference>
<keyword evidence="2" id="KW-0479">Metal-binding</keyword>
<dbReference type="GO" id="GO:0016491">
    <property type="term" value="F:oxidoreductase activity"/>
    <property type="evidence" value="ECO:0007669"/>
    <property type="project" value="UniProtKB-KW"/>
</dbReference>
<evidence type="ECO:0000256" key="1">
    <source>
        <dbReference type="ARBA" id="ARBA00022598"/>
    </source>
</evidence>
<dbReference type="Gene3D" id="3.30.1330.100">
    <property type="entry name" value="CofE-like"/>
    <property type="match status" value="1"/>
</dbReference>
<evidence type="ECO:0000313" key="14">
    <source>
        <dbReference type="Proteomes" id="UP000184440"/>
    </source>
</evidence>
<dbReference type="AlphaFoldDB" id="A0A1M7QUE5"/>
<proteinExistence type="inferred from homology"/>
<gene>
    <name evidence="13" type="ORF">SAMN05443668_105407</name>
</gene>
<dbReference type="SUPFAM" id="SSF55469">
    <property type="entry name" value="FMN-dependent nitroreductase-like"/>
    <property type="match status" value="1"/>
</dbReference>
<keyword evidence="5" id="KW-0630">Potassium</keyword>
<dbReference type="Gene3D" id="3.90.1660.10">
    <property type="entry name" value="CofE-like domain"/>
    <property type="match status" value="1"/>
</dbReference>
<dbReference type="Gene3D" id="3.40.109.10">
    <property type="entry name" value="NADH Oxidase"/>
    <property type="match status" value="1"/>
</dbReference>
<dbReference type="InterPro" id="IPR019943">
    <property type="entry name" value="F420_FbiB_C"/>
</dbReference>
<keyword evidence="4" id="KW-0460">Magnesium</keyword>
<evidence type="ECO:0000259" key="11">
    <source>
        <dbReference type="Pfam" id="PF00881"/>
    </source>
</evidence>
<dbReference type="Pfam" id="PF00881">
    <property type="entry name" value="Nitroreductase"/>
    <property type="match status" value="1"/>
</dbReference>
<dbReference type="InterPro" id="IPR008225">
    <property type="entry name" value="F420-0_g-glutamyl_ligase"/>
</dbReference>
<feature type="domain" description="Nitroreductase" evidence="11">
    <location>
        <begin position="290"/>
        <end position="458"/>
    </location>
</feature>
<dbReference type="HAMAP" id="MF_01259">
    <property type="entry name" value="F420_ligase_FbiB"/>
    <property type="match status" value="1"/>
</dbReference>
<keyword evidence="8" id="KW-0464">Manganese</keyword>
<organism evidence="13 14">
    <name type="scientific">Cryptosporangium aurantiacum</name>
    <dbReference type="NCBI Taxonomy" id="134849"/>
    <lineage>
        <taxon>Bacteria</taxon>
        <taxon>Bacillati</taxon>
        <taxon>Actinomycetota</taxon>
        <taxon>Actinomycetes</taxon>
        <taxon>Cryptosporangiales</taxon>
        <taxon>Cryptosporangiaceae</taxon>
        <taxon>Cryptosporangium</taxon>
    </lineage>
</organism>
<dbReference type="NCBIfam" id="NF009810">
    <property type="entry name" value="PRK13294.1"/>
    <property type="match status" value="1"/>
</dbReference>
<accession>A0A1M7QUE5</accession>
<dbReference type="STRING" id="134849.SAMN05443668_105407"/>
<keyword evidence="7" id="KW-0342">GTP-binding</keyword>
<keyword evidence="6" id="KW-0560">Oxidoreductase</keyword>
<evidence type="ECO:0000256" key="6">
    <source>
        <dbReference type="ARBA" id="ARBA00023002"/>
    </source>
</evidence>
<evidence type="ECO:0000256" key="3">
    <source>
        <dbReference type="ARBA" id="ARBA00022741"/>
    </source>
</evidence>
<sequence>MTDPESHATAAPPPDAGSAAVGPAPMPPPEGGATARAAEVRILPVPGLPEVTPGTDLAALIASAAPWLVDGDVLVVTSKIVSKAEGRLVPVGTDREAAREAAIDAETTAVVATRGRTRIVRTRQGLVLASAGVDTSNVDQDVIALLPEDSDASARALRAGLKAALGVDVGVLVSDTMGRPWRVGVADVAIGAAGVRPLRDLRGQRDGHGNDLAMTVVADADQIAAAAELVKGKSGGVPVAVVRGVQTLVDVGGDDGPGAAALVRVLEEDMFALGTAEARALGHREAVTLRRSIRTFADTPVPPDAISRAVASAVTAPAPHHTTPWRFVHVTSGDVRKRLLTTMRDAWASDLRGDGFDEDAIARRLRRGDLLWEAPALVVPVLALDGAHTYPDARRAASERAMFQVAMGAGVQNFLVALATEGIGSCWISSTMFCADEVRAELNLPDDWHPMGSVAVGYPAEAPRPRPPRDASAFLIER</sequence>
<dbReference type="SUPFAM" id="SSF144010">
    <property type="entry name" value="CofE-like"/>
    <property type="match status" value="1"/>
</dbReference>
<evidence type="ECO:0000256" key="4">
    <source>
        <dbReference type="ARBA" id="ARBA00022842"/>
    </source>
</evidence>
<dbReference type="PANTHER" id="PTHR47917">
    <property type="match status" value="1"/>
</dbReference>
<evidence type="ECO:0000256" key="7">
    <source>
        <dbReference type="ARBA" id="ARBA00023134"/>
    </source>
</evidence>
<dbReference type="InterPro" id="IPR029479">
    <property type="entry name" value="Nitroreductase"/>
</dbReference>
<keyword evidence="1 13" id="KW-0436">Ligase</keyword>
<dbReference type="Pfam" id="PF01996">
    <property type="entry name" value="F420_ligase"/>
    <property type="match status" value="1"/>
</dbReference>
<dbReference type="NCBIfam" id="TIGR01916">
    <property type="entry name" value="F420_cofE"/>
    <property type="match status" value="1"/>
</dbReference>
<dbReference type="GO" id="GO:0046872">
    <property type="term" value="F:metal ion binding"/>
    <property type="evidence" value="ECO:0007669"/>
    <property type="project" value="UniProtKB-KW"/>
</dbReference>
<dbReference type="NCBIfam" id="TIGR03553">
    <property type="entry name" value="F420_FbiB_CTERM"/>
    <property type="match status" value="1"/>
</dbReference>
<dbReference type="PANTHER" id="PTHR47917:SF1">
    <property type="entry name" value="COENZYME F420:L-GLUTAMATE LIGASE"/>
    <property type="match status" value="1"/>
</dbReference>
<evidence type="ECO:0000256" key="8">
    <source>
        <dbReference type="ARBA" id="ARBA00023211"/>
    </source>
</evidence>
<dbReference type="Proteomes" id="UP000184440">
    <property type="component" value="Unassembled WGS sequence"/>
</dbReference>